<dbReference type="EMBL" id="ML976663">
    <property type="protein sequence ID" value="KAF1977418.1"/>
    <property type="molecule type" value="Genomic_DNA"/>
</dbReference>
<dbReference type="Proteomes" id="UP000800036">
    <property type="component" value="Unassembled WGS sequence"/>
</dbReference>
<feature type="coiled-coil region" evidence="1">
    <location>
        <begin position="165"/>
        <end position="220"/>
    </location>
</feature>
<evidence type="ECO:0000256" key="2">
    <source>
        <dbReference type="SAM" id="MobiDB-lite"/>
    </source>
</evidence>
<name>A0A6A5VL57_9PLEO</name>
<reference evidence="3" key="1">
    <citation type="journal article" date="2020" name="Stud. Mycol.">
        <title>101 Dothideomycetes genomes: a test case for predicting lifestyles and emergence of pathogens.</title>
        <authorList>
            <person name="Haridas S."/>
            <person name="Albert R."/>
            <person name="Binder M."/>
            <person name="Bloem J."/>
            <person name="Labutti K."/>
            <person name="Salamov A."/>
            <person name="Andreopoulos B."/>
            <person name="Baker S."/>
            <person name="Barry K."/>
            <person name="Bills G."/>
            <person name="Bluhm B."/>
            <person name="Cannon C."/>
            <person name="Castanera R."/>
            <person name="Culley D."/>
            <person name="Daum C."/>
            <person name="Ezra D."/>
            <person name="Gonzalez J."/>
            <person name="Henrissat B."/>
            <person name="Kuo A."/>
            <person name="Liang C."/>
            <person name="Lipzen A."/>
            <person name="Lutzoni F."/>
            <person name="Magnuson J."/>
            <person name="Mondo S."/>
            <person name="Nolan M."/>
            <person name="Ohm R."/>
            <person name="Pangilinan J."/>
            <person name="Park H.-J."/>
            <person name="Ramirez L."/>
            <person name="Alfaro M."/>
            <person name="Sun H."/>
            <person name="Tritt A."/>
            <person name="Yoshinaga Y."/>
            <person name="Zwiers L.-H."/>
            <person name="Turgeon B."/>
            <person name="Goodwin S."/>
            <person name="Spatafora J."/>
            <person name="Crous P."/>
            <person name="Grigoriev I."/>
        </authorList>
    </citation>
    <scope>NUCLEOTIDE SEQUENCE</scope>
    <source>
        <strain evidence="3">CBS 107.79</strain>
    </source>
</reference>
<dbReference type="Gene3D" id="1.10.287.1490">
    <property type="match status" value="1"/>
</dbReference>
<feature type="compositionally biased region" description="Basic and acidic residues" evidence="2">
    <location>
        <begin position="239"/>
        <end position="250"/>
    </location>
</feature>
<sequence length="282" mass="31190">MRLFSDKSPIKASEYRYWIPASSPGKMGSLIKRCFQAFPFWFDVGGRTGTKGYMTPSSREKYIRLLGPNPSPTETPSGNGEQDGERSDPGASTRPKSVEAAYQDILGMLKDHSPDIEYLTRELQKAHARVTQESLRLDMANQEVLSLCAIVSDLNKRVASGDAKLTAAEKQNEEDKKKVLSAQDTVLALDKQVKASNRRVSELEQQLTTRDAELTAAKTEAAQANGRLMNLWARLKKMKGADEKKRKSEPESLVLTAEGGPRTAKRPRNGQQAYVESDAGDN</sequence>
<gene>
    <name evidence="3" type="ORF">BU23DRAFT_659719</name>
</gene>
<evidence type="ECO:0000313" key="4">
    <source>
        <dbReference type="Proteomes" id="UP000800036"/>
    </source>
</evidence>
<accession>A0A6A5VL57</accession>
<evidence type="ECO:0000313" key="3">
    <source>
        <dbReference type="EMBL" id="KAF1977418.1"/>
    </source>
</evidence>
<keyword evidence="4" id="KW-1185">Reference proteome</keyword>
<feature type="region of interest" description="Disordered" evidence="2">
    <location>
        <begin position="64"/>
        <end position="96"/>
    </location>
</feature>
<keyword evidence="1" id="KW-0175">Coiled coil</keyword>
<organism evidence="3 4">
    <name type="scientific">Bimuria novae-zelandiae CBS 107.79</name>
    <dbReference type="NCBI Taxonomy" id="1447943"/>
    <lineage>
        <taxon>Eukaryota</taxon>
        <taxon>Fungi</taxon>
        <taxon>Dikarya</taxon>
        <taxon>Ascomycota</taxon>
        <taxon>Pezizomycotina</taxon>
        <taxon>Dothideomycetes</taxon>
        <taxon>Pleosporomycetidae</taxon>
        <taxon>Pleosporales</taxon>
        <taxon>Massarineae</taxon>
        <taxon>Didymosphaeriaceae</taxon>
        <taxon>Bimuria</taxon>
    </lineage>
</organism>
<dbReference type="AlphaFoldDB" id="A0A6A5VL57"/>
<protein>
    <submittedName>
        <fullName evidence="3">Uncharacterized protein</fullName>
    </submittedName>
</protein>
<feature type="region of interest" description="Disordered" evidence="2">
    <location>
        <begin position="238"/>
        <end position="282"/>
    </location>
</feature>
<evidence type="ECO:0000256" key="1">
    <source>
        <dbReference type="SAM" id="Coils"/>
    </source>
</evidence>
<proteinExistence type="predicted"/>